<evidence type="ECO:0000313" key="4">
    <source>
        <dbReference type="Proteomes" id="UP001164803"/>
    </source>
</evidence>
<feature type="transmembrane region" description="Helical" evidence="1">
    <location>
        <begin position="73"/>
        <end position="96"/>
    </location>
</feature>
<feature type="transmembrane region" description="Helical" evidence="1">
    <location>
        <begin position="185"/>
        <end position="201"/>
    </location>
</feature>
<dbReference type="CDD" id="cd01949">
    <property type="entry name" value="GGDEF"/>
    <property type="match status" value="1"/>
</dbReference>
<dbReference type="InterPro" id="IPR043128">
    <property type="entry name" value="Rev_trsase/Diguanyl_cyclase"/>
</dbReference>
<feature type="transmembrane region" description="Helical" evidence="1">
    <location>
        <begin position="140"/>
        <end position="164"/>
    </location>
</feature>
<evidence type="ECO:0000313" key="3">
    <source>
        <dbReference type="EMBL" id="WAH36557.1"/>
    </source>
</evidence>
<keyword evidence="1" id="KW-0472">Membrane</keyword>
<dbReference type="InterPro" id="IPR000160">
    <property type="entry name" value="GGDEF_dom"/>
</dbReference>
<accession>A0ABY6Z135</accession>
<protein>
    <submittedName>
        <fullName evidence="3">GGDEF domain-containing protein</fullName>
    </submittedName>
</protein>
<keyword evidence="1" id="KW-1133">Transmembrane helix</keyword>
<reference evidence="3" key="1">
    <citation type="submission" date="2022-08" db="EMBL/GenBank/DDBJ databases">
        <title>Alicyclobacillus dauci DSM2870, complete genome.</title>
        <authorList>
            <person name="Wang Q."/>
            <person name="Cai R."/>
            <person name="Wang Z."/>
        </authorList>
    </citation>
    <scope>NUCLEOTIDE SEQUENCE</scope>
    <source>
        <strain evidence="3">DSM 28700</strain>
    </source>
</reference>
<proteinExistence type="predicted"/>
<name>A0ABY6Z135_9BACL</name>
<evidence type="ECO:0000259" key="2">
    <source>
        <dbReference type="PROSITE" id="PS50887"/>
    </source>
</evidence>
<dbReference type="InterPro" id="IPR050469">
    <property type="entry name" value="Diguanylate_Cyclase"/>
</dbReference>
<feature type="transmembrane region" description="Helical" evidence="1">
    <location>
        <begin position="12"/>
        <end position="34"/>
    </location>
</feature>
<dbReference type="PROSITE" id="PS50887">
    <property type="entry name" value="GGDEF"/>
    <property type="match status" value="1"/>
</dbReference>
<dbReference type="Gene3D" id="3.30.70.270">
    <property type="match status" value="1"/>
</dbReference>
<feature type="transmembrane region" description="Helical" evidence="1">
    <location>
        <begin position="108"/>
        <end position="128"/>
    </location>
</feature>
<gene>
    <name evidence="3" type="ORF">NZD86_20495</name>
</gene>
<keyword evidence="4" id="KW-1185">Reference proteome</keyword>
<dbReference type="PANTHER" id="PTHR45138">
    <property type="entry name" value="REGULATORY COMPONENTS OF SENSORY TRANSDUCTION SYSTEM"/>
    <property type="match status" value="1"/>
</dbReference>
<feature type="transmembrane region" description="Helical" evidence="1">
    <location>
        <begin position="41"/>
        <end position="61"/>
    </location>
</feature>
<dbReference type="SMART" id="SM00267">
    <property type="entry name" value="GGDEF"/>
    <property type="match status" value="1"/>
</dbReference>
<dbReference type="Pfam" id="PF00990">
    <property type="entry name" value="GGDEF"/>
    <property type="match status" value="1"/>
</dbReference>
<dbReference type="PANTHER" id="PTHR45138:SF9">
    <property type="entry name" value="DIGUANYLATE CYCLASE DGCM-RELATED"/>
    <property type="match status" value="1"/>
</dbReference>
<evidence type="ECO:0000256" key="1">
    <source>
        <dbReference type="SAM" id="Phobius"/>
    </source>
</evidence>
<sequence>MQNSASLMAPKLRMTTLIAIVGNVLLVGCLWTTISTGRPQLVLFICLTCIFLAVARLSVVLPSGAGWRPGVPIVTMSIFVLPPAIAAVVCLPGVLLMVGRKGGWWRQFLKTSAHMGITLFVGAGAYRALLHLLDSQRFDALLFCAVIALACDLGINRAIASVYVAEREGRALGRQFSLTFRELHLGYPTAYLLSFMTAILAESEGVLALFLGTCLQLAVFQSIAIYTKMSSWQRTALTDGLTKLGNRLAWDSFTQSFLTESADGSIAVIDLDKLKEINDTYGHMMGDMVLSDLGVYLQQDLPPFTRTFRYGGDEFVVFYPHETVEREQVCVRLERLLEAFSNEWRKKGIDVGYSMGIAVCPIDSRDITELFHLADSKMYKEKFEHKALNCGTR</sequence>
<keyword evidence="1" id="KW-0812">Transmembrane</keyword>
<dbReference type="Proteomes" id="UP001164803">
    <property type="component" value="Chromosome"/>
</dbReference>
<dbReference type="InterPro" id="IPR029787">
    <property type="entry name" value="Nucleotide_cyclase"/>
</dbReference>
<feature type="domain" description="GGDEF" evidence="2">
    <location>
        <begin position="262"/>
        <end position="393"/>
    </location>
</feature>
<feature type="transmembrane region" description="Helical" evidence="1">
    <location>
        <begin position="207"/>
        <end position="226"/>
    </location>
</feature>
<dbReference type="SUPFAM" id="SSF55073">
    <property type="entry name" value="Nucleotide cyclase"/>
    <property type="match status" value="1"/>
</dbReference>
<dbReference type="NCBIfam" id="TIGR00254">
    <property type="entry name" value="GGDEF"/>
    <property type="match status" value="1"/>
</dbReference>
<organism evidence="3 4">
    <name type="scientific">Alicyclobacillus dauci</name>
    <dbReference type="NCBI Taxonomy" id="1475485"/>
    <lineage>
        <taxon>Bacteria</taxon>
        <taxon>Bacillati</taxon>
        <taxon>Bacillota</taxon>
        <taxon>Bacilli</taxon>
        <taxon>Bacillales</taxon>
        <taxon>Alicyclobacillaceae</taxon>
        <taxon>Alicyclobacillus</taxon>
    </lineage>
</organism>
<dbReference type="RefSeq" id="WP_268043911.1">
    <property type="nucleotide sequence ID" value="NZ_CP104064.1"/>
</dbReference>
<dbReference type="EMBL" id="CP104064">
    <property type="protein sequence ID" value="WAH36557.1"/>
    <property type="molecule type" value="Genomic_DNA"/>
</dbReference>